<dbReference type="AlphaFoldDB" id="A0A7W1WPH3"/>
<evidence type="ECO:0000313" key="1">
    <source>
        <dbReference type="EMBL" id="MBA4493543.1"/>
    </source>
</evidence>
<reference evidence="1 2" key="1">
    <citation type="submission" date="2020-07" db="EMBL/GenBank/DDBJ databases">
        <authorList>
            <person name="Feng H."/>
        </authorList>
    </citation>
    <scope>NUCLEOTIDE SEQUENCE [LARGE SCALE GENOMIC DNA]</scope>
    <source>
        <strain evidence="2">s-10</strain>
    </source>
</reference>
<comment type="caution">
    <text evidence="1">The sequence shown here is derived from an EMBL/GenBank/DDBJ whole genome shotgun (WGS) entry which is preliminary data.</text>
</comment>
<proteinExistence type="predicted"/>
<sequence length="78" mass="9049">MAILGKIEKLYYFLWGYHKPLFRFIEPKLNTHDEPLSSHNIASIGNFLPVAIFFASLFLRENIEYSPEKMDTPSVIST</sequence>
<dbReference type="EMBL" id="JACEIQ010000002">
    <property type="protein sequence ID" value="MBA4493543.1"/>
    <property type="molecule type" value="Genomic_DNA"/>
</dbReference>
<gene>
    <name evidence="1" type="ORF">H1191_04410</name>
</gene>
<organism evidence="1 2">
    <name type="scientific">Paenactinomyces guangxiensis</name>
    <dbReference type="NCBI Taxonomy" id="1490290"/>
    <lineage>
        <taxon>Bacteria</taxon>
        <taxon>Bacillati</taxon>
        <taxon>Bacillota</taxon>
        <taxon>Bacilli</taxon>
        <taxon>Bacillales</taxon>
        <taxon>Thermoactinomycetaceae</taxon>
        <taxon>Paenactinomyces</taxon>
    </lineage>
</organism>
<name>A0A7W1WPH3_9BACL</name>
<dbReference type="RefSeq" id="WP_181750763.1">
    <property type="nucleotide sequence ID" value="NZ_JACEIQ010000002.1"/>
</dbReference>
<keyword evidence="2" id="KW-1185">Reference proteome</keyword>
<dbReference type="Proteomes" id="UP000535491">
    <property type="component" value="Unassembled WGS sequence"/>
</dbReference>
<evidence type="ECO:0000313" key="2">
    <source>
        <dbReference type="Proteomes" id="UP000535491"/>
    </source>
</evidence>
<protein>
    <submittedName>
        <fullName evidence="1">Uncharacterized protein</fullName>
    </submittedName>
</protein>
<accession>A0A7W1WPH3</accession>